<organism evidence="1">
    <name type="scientific">Arundo donax</name>
    <name type="common">Giant reed</name>
    <name type="synonym">Donax arundinaceus</name>
    <dbReference type="NCBI Taxonomy" id="35708"/>
    <lineage>
        <taxon>Eukaryota</taxon>
        <taxon>Viridiplantae</taxon>
        <taxon>Streptophyta</taxon>
        <taxon>Embryophyta</taxon>
        <taxon>Tracheophyta</taxon>
        <taxon>Spermatophyta</taxon>
        <taxon>Magnoliopsida</taxon>
        <taxon>Liliopsida</taxon>
        <taxon>Poales</taxon>
        <taxon>Poaceae</taxon>
        <taxon>PACMAD clade</taxon>
        <taxon>Arundinoideae</taxon>
        <taxon>Arundineae</taxon>
        <taxon>Arundo</taxon>
    </lineage>
</organism>
<name>A0A0A9EL27_ARUDO</name>
<dbReference type="EMBL" id="GBRH01197089">
    <property type="protein sequence ID" value="JAE00807.1"/>
    <property type="molecule type" value="Transcribed_RNA"/>
</dbReference>
<sequence length="25" mass="2827">MFGKLLKSRCSCFVEDKSTMTRAST</sequence>
<proteinExistence type="predicted"/>
<reference evidence="1" key="1">
    <citation type="submission" date="2014-09" db="EMBL/GenBank/DDBJ databases">
        <authorList>
            <person name="Magalhaes I.L.F."/>
            <person name="Oliveira U."/>
            <person name="Santos F.R."/>
            <person name="Vidigal T.H.D.A."/>
            <person name="Brescovit A.D."/>
            <person name="Santos A.J."/>
        </authorList>
    </citation>
    <scope>NUCLEOTIDE SEQUENCE</scope>
    <source>
        <tissue evidence="1">Shoot tissue taken approximately 20 cm above the soil surface</tissue>
    </source>
</reference>
<reference evidence="1" key="2">
    <citation type="journal article" date="2015" name="Data Brief">
        <title>Shoot transcriptome of the giant reed, Arundo donax.</title>
        <authorList>
            <person name="Barrero R.A."/>
            <person name="Guerrero F.D."/>
            <person name="Moolhuijzen P."/>
            <person name="Goolsby J.A."/>
            <person name="Tidwell J."/>
            <person name="Bellgard S.E."/>
            <person name="Bellgard M.I."/>
        </authorList>
    </citation>
    <scope>NUCLEOTIDE SEQUENCE</scope>
    <source>
        <tissue evidence="1">Shoot tissue taken approximately 20 cm above the soil surface</tissue>
    </source>
</reference>
<evidence type="ECO:0000313" key="1">
    <source>
        <dbReference type="EMBL" id="JAE00807.1"/>
    </source>
</evidence>
<protein>
    <submittedName>
        <fullName evidence="1">Uncharacterized protein</fullName>
    </submittedName>
</protein>
<accession>A0A0A9EL27</accession>
<dbReference type="AlphaFoldDB" id="A0A0A9EL27"/>